<keyword evidence="2" id="KW-0804">Transcription</keyword>
<accession>A0ABV8WJ13</accession>
<dbReference type="InterPro" id="IPR005561">
    <property type="entry name" value="ANTAR"/>
</dbReference>
<dbReference type="EMBL" id="JBHSDQ010000004">
    <property type="protein sequence ID" value="MFC4396578.1"/>
    <property type="molecule type" value="Genomic_DNA"/>
</dbReference>
<gene>
    <name evidence="4" type="ORF">ACFO0G_10810</name>
</gene>
<dbReference type="SMART" id="SM01012">
    <property type="entry name" value="ANTAR"/>
    <property type="match status" value="1"/>
</dbReference>
<dbReference type="InterPro" id="IPR003018">
    <property type="entry name" value="GAF"/>
</dbReference>
<dbReference type="RefSeq" id="WP_286399300.1">
    <property type="nucleotide sequence ID" value="NZ_JBHSDQ010000004.1"/>
</dbReference>
<evidence type="ECO:0000256" key="1">
    <source>
        <dbReference type="ARBA" id="ARBA00023015"/>
    </source>
</evidence>
<dbReference type="InterPro" id="IPR012074">
    <property type="entry name" value="GAF_ANTAR"/>
</dbReference>
<dbReference type="PROSITE" id="PS50921">
    <property type="entry name" value="ANTAR"/>
    <property type="match status" value="1"/>
</dbReference>
<dbReference type="SUPFAM" id="SSF55781">
    <property type="entry name" value="GAF domain-like"/>
    <property type="match status" value="1"/>
</dbReference>
<dbReference type="InterPro" id="IPR029016">
    <property type="entry name" value="GAF-like_dom_sf"/>
</dbReference>
<dbReference type="Gene3D" id="3.30.450.40">
    <property type="match status" value="1"/>
</dbReference>
<dbReference type="Gene3D" id="1.10.10.10">
    <property type="entry name" value="Winged helix-like DNA-binding domain superfamily/Winged helix DNA-binding domain"/>
    <property type="match status" value="1"/>
</dbReference>
<dbReference type="Pfam" id="PF13185">
    <property type="entry name" value="GAF_2"/>
    <property type="match status" value="1"/>
</dbReference>
<evidence type="ECO:0000256" key="2">
    <source>
        <dbReference type="ARBA" id="ARBA00023163"/>
    </source>
</evidence>
<dbReference type="InterPro" id="IPR036388">
    <property type="entry name" value="WH-like_DNA-bd_sf"/>
</dbReference>
<sequence>MTGNEGSPRKLDGTAPATTDPSLQELVLESRDIQAFLADLAILAASRLSVPGNTIHSGVTVLRHRKPEAVAASDAAAKALDELQNGFGQGPCLTALRRKTTLLVPDLAAETRWRPYVRTAMEHGVSSILAVPLDLAGDAEAVLNLYSGCSNGFSSEDIAAAELFAGQAASSLRLILRISQLSDARNDLSAAMQSRTVIDMAIGAIMAQNRCDRDTAFTILTRTSSARNAKLREVAAAVIMSISGEAGISTHFEE</sequence>
<dbReference type="Pfam" id="PF03861">
    <property type="entry name" value="ANTAR"/>
    <property type="match status" value="1"/>
</dbReference>
<evidence type="ECO:0000313" key="4">
    <source>
        <dbReference type="EMBL" id="MFC4396578.1"/>
    </source>
</evidence>
<feature type="domain" description="ANTAR" evidence="3">
    <location>
        <begin position="178"/>
        <end position="239"/>
    </location>
</feature>
<name>A0ABV8WJ13_9MICC</name>
<keyword evidence="1" id="KW-0805">Transcription regulation</keyword>
<dbReference type="PIRSF" id="PIRSF036625">
    <property type="entry name" value="GAF_ANTAR"/>
    <property type="match status" value="1"/>
</dbReference>
<comment type="caution">
    <text evidence="4">The sequence shown here is derived from an EMBL/GenBank/DDBJ whole genome shotgun (WGS) entry which is preliminary data.</text>
</comment>
<evidence type="ECO:0000259" key="3">
    <source>
        <dbReference type="PROSITE" id="PS50921"/>
    </source>
</evidence>
<protein>
    <submittedName>
        <fullName evidence="4">ANTAR domain-containing protein</fullName>
    </submittedName>
</protein>
<evidence type="ECO:0000313" key="5">
    <source>
        <dbReference type="Proteomes" id="UP001595778"/>
    </source>
</evidence>
<reference evidence="5" key="1">
    <citation type="journal article" date="2019" name="Int. J. Syst. Evol. Microbiol.">
        <title>The Global Catalogue of Microorganisms (GCM) 10K type strain sequencing project: providing services to taxonomists for standard genome sequencing and annotation.</title>
        <authorList>
            <consortium name="The Broad Institute Genomics Platform"/>
            <consortium name="The Broad Institute Genome Sequencing Center for Infectious Disease"/>
            <person name="Wu L."/>
            <person name="Ma J."/>
        </authorList>
    </citation>
    <scope>NUCLEOTIDE SEQUENCE [LARGE SCALE GENOMIC DNA]</scope>
    <source>
        <strain evidence="5">PJ61</strain>
    </source>
</reference>
<dbReference type="Proteomes" id="UP001595778">
    <property type="component" value="Unassembled WGS sequence"/>
</dbReference>
<keyword evidence="5" id="KW-1185">Reference proteome</keyword>
<organism evidence="4 5">
    <name type="scientific">Arthrobacter sedimenti</name>
    <dbReference type="NCBI Taxonomy" id="2694931"/>
    <lineage>
        <taxon>Bacteria</taxon>
        <taxon>Bacillati</taxon>
        <taxon>Actinomycetota</taxon>
        <taxon>Actinomycetes</taxon>
        <taxon>Micrococcales</taxon>
        <taxon>Micrococcaceae</taxon>
        <taxon>Arthrobacter</taxon>
    </lineage>
</organism>
<proteinExistence type="predicted"/>